<dbReference type="Proteomes" id="UP001304895">
    <property type="component" value="Unassembled WGS sequence"/>
</dbReference>
<evidence type="ECO:0000313" key="2">
    <source>
        <dbReference type="EMBL" id="KAK4129852.1"/>
    </source>
</evidence>
<dbReference type="AlphaFoldDB" id="A0AAN6UBA0"/>
<reference evidence="2" key="1">
    <citation type="journal article" date="2023" name="Mol. Phylogenet. Evol.">
        <title>Genome-scale phylogeny and comparative genomics of the fungal order Sordariales.</title>
        <authorList>
            <person name="Hensen N."/>
            <person name="Bonometti L."/>
            <person name="Westerberg I."/>
            <person name="Brannstrom I.O."/>
            <person name="Guillou S."/>
            <person name="Cros-Aarteil S."/>
            <person name="Calhoun S."/>
            <person name="Haridas S."/>
            <person name="Kuo A."/>
            <person name="Mondo S."/>
            <person name="Pangilinan J."/>
            <person name="Riley R."/>
            <person name="LaButti K."/>
            <person name="Andreopoulos B."/>
            <person name="Lipzen A."/>
            <person name="Chen C."/>
            <person name="Yan M."/>
            <person name="Daum C."/>
            <person name="Ng V."/>
            <person name="Clum A."/>
            <person name="Steindorff A."/>
            <person name="Ohm R.A."/>
            <person name="Martin F."/>
            <person name="Silar P."/>
            <person name="Natvig D.O."/>
            <person name="Lalanne C."/>
            <person name="Gautier V."/>
            <person name="Ament-Velasquez S.L."/>
            <person name="Kruys A."/>
            <person name="Hutchinson M.I."/>
            <person name="Powell A.J."/>
            <person name="Barry K."/>
            <person name="Miller A.N."/>
            <person name="Grigoriev I.V."/>
            <person name="Debuchy R."/>
            <person name="Gladieux P."/>
            <person name="Hiltunen Thoren M."/>
            <person name="Johannesson H."/>
        </authorList>
    </citation>
    <scope>NUCLEOTIDE SEQUENCE</scope>
    <source>
        <strain evidence="2">CBS 123565</strain>
    </source>
</reference>
<sequence length="102" mass="10934">MSSLLRPSLPPSASSLAIIGILSSPVQREQDNTPAPPPTAGKSTAILRTKTPRSQSQPQPTPSRRSYRLAGIPPKTVDLPVPPLPPIREEPTSRVVVRPPTF</sequence>
<name>A0AAN6UBA0_9PEZI</name>
<dbReference type="EMBL" id="MU853412">
    <property type="protein sequence ID" value="KAK4133298.1"/>
    <property type="molecule type" value="Genomic_DNA"/>
</dbReference>
<protein>
    <submittedName>
        <fullName evidence="2">Uncharacterized protein</fullName>
    </submittedName>
</protein>
<dbReference type="EMBL" id="MU853497">
    <property type="protein sequence ID" value="KAK4129852.1"/>
    <property type="molecule type" value="Genomic_DNA"/>
</dbReference>
<evidence type="ECO:0000313" key="4">
    <source>
        <dbReference type="Proteomes" id="UP001304895"/>
    </source>
</evidence>
<keyword evidence="4" id="KW-1185">Reference proteome</keyword>
<gene>
    <name evidence="2" type="ORF">BT67DRAFT_318525</name>
    <name evidence="3" type="ORF">BT67DRAFT_45023</name>
</gene>
<evidence type="ECO:0000256" key="1">
    <source>
        <dbReference type="SAM" id="MobiDB-lite"/>
    </source>
</evidence>
<organism evidence="2 4">
    <name type="scientific">Trichocladium antarcticum</name>
    <dbReference type="NCBI Taxonomy" id="1450529"/>
    <lineage>
        <taxon>Eukaryota</taxon>
        <taxon>Fungi</taxon>
        <taxon>Dikarya</taxon>
        <taxon>Ascomycota</taxon>
        <taxon>Pezizomycotina</taxon>
        <taxon>Sordariomycetes</taxon>
        <taxon>Sordariomycetidae</taxon>
        <taxon>Sordariales</taxon>
        <taxon>Chaetomiaceae</taxon>
        <taxon>Trichocladium</taxon>
    </lineage>
</organism>
<reference evidence="2" key="2">
    <citation type="submission" date="2023-05" db="EMBL/GenBank/DDBJ databases">
        <authorList>
            <consortium name="Lawrence Berkeley National Laboratory"/>
            <person name="Steindorff A."/>
            <person name="Hensen N."/>
            <person name="Bonometti L."/>
            <person name="Westerberg I."/>
            <person name="Brannstrom I.O."/>
            <person name="Guillou S."/>
            <person name="Cros-Aarteil S."/>
            <person name="Calhoun S."/>
            <person name="Haridas S."/>
            <person name="Kuo A."/>
            <person name="Mondo S."/>
            <person name="Pangilinan J."/>
            <person name="Riley R."/>
            <person name="Labutti K."/>
            <person name="Andreopoulos B."/>
            <person name="Lipzen A."/>
            <person name="Chen C."/>
            <person name="Yanf M."/>
            <person name="Daum C."/>
            <person name="Ng V."/>
            <person name="Clum A."/>
            <person name="Ohm R."/>
            <person name="Martin F."/>
            <person name="Silar P."/>
            <person name="Natvig D."/>
            <person name="Lalanne C."/>
            <person name="Gautier V."/>
            <person name="Ament-Velasquez S.L."/>
            <person name="Kruys A."/>
            <person name="Hutchinson M.I."/>
            <person name="Powell A.J."/>
            <person name="Barry K."/>
            <person name="Miller A.N."/>
            <person name="Grigoriev I.V."/>
            <person name="Debuchy R."/>
            <person name="Gladieux P."/>
            <person name="Thoren M.H."/>
            <person name="Johannesson H."/>
        </authorList>
    </citation>
    <scope>NUCLEOTIDE SEQUENCE</scope>
    <source>
        <strain evidence="2">CBS 123565</strain>
    </source>
</reference>
<evidence type="ECO:0000313" key="3">
    <source>
        <dbReference type="EMBL" id="KAK4133298.1"/>
    </source>
</evidence>
<feature type="compositionally biased region" description="Low complexity" evidence="1">
    <location>
        <begin position="52"/>
        <end position="64"/>
    </location>
</feature>
<comment type="caution">
    <text evidence="2">The sequence shown here is derived from an EMBL/GenBank/DDBJ whole genome shotgun (WGS) entry which is preliminary data.</text>
</comment>
<feature type="region of interest" description="Disordered" evidence="1">
    <location>
        <begin position="24"/>
        <end position="102"/>
    </location>
</feature>
<proteinExistence type="predicted"/>
<accession>A0AAN6UBA0</accession>